<dbReference type="AlphaFoldDB" id="A0A9D2HDH4"/>
<reference evidence="3" key="2">
    <citation type="submission" date="2021-04" db="EMBL/GenBank/DDBJ databases">
        <authorList>
            <person name="Gilroy R."/>
        </authorList>
    </citation>
    <scope>NUCLEOTIDE SEQUENCE</scope>
    <source>
        <strain evidence="3">CHK186-16707</strain>
    </source>
</reference>
<dbReference type="Pfam" id="PF00353">
    <property type="entry name" value="HemolysinCabind"/>
    <property type="match status" value="5"/>
</dbReference>
<dbReference type="GO" id="GO:0005509">
    <property type="term" value="F:calcium ion binding"/>
    <property type="evidence" value="ECO:0007669"/>
    <property type="project" value="InterPro"/>
</dbReference>
<dbReference type="Gene3D" id="2.160.20.160">
    <property type="match status" value="1"/>
</dbReference>
<protein>
    <submittedName>
        <fullName evidence="3">Calcium-binding protein</fullName>
    </submittedName>
</protein>
<dbReference type="InterPro" id="IPR001343">
    <property type="entry name" value="Hemolysn_Ca-bd"/>
</dbReference>
<evidence type="ECO:0000256" key="2">
    <source>
        <dbReference type="ARBA" id="ARBA00022525"/>
    </source>
</evidence>
<proteinExistence type="predicted"/>
<reference evidence="3" key="1">
    <citation type="journal article" date="2021" name="PeerJ">
        <title>Extensive microbial diversity within the chicken gut microbiome revealed by metagenomics and culture.</title>
        <authorList>
            <person name="Gilroy R."/>
            <person name="Ravi A."/>
            <person name="Getino M."/>
            <person name="Pursley I."/>
            <person name="Horton D.L."/>
            <person name="Alikhan N.F."/>
            <person name="Baker D."/>
            <person name="Gharbi K."/>
            <person name="Hall N."/>
            <person name="Watson M."/>
            <person name="Adriaenssens E.M."/>
            <person name="Foster-Nyarko E."/>
            <person name="Jarju S."/>
            <person name="Secka A."/>
            <person name="Antonio M."/>
            <person name="Oren A."/>
            <person name="Chaudhuri R.R."/>
            <person name="La Ragione R."/>
            <person name="Hildebrand F."/>
            <person name="Pallen M.J."/>
        </authorList>
    </citation>
    <scope>NUCLEOTIDE SEQUENCE</scope>
    <source>
        <strain evidence="3">CHK186-16707</strain>
    </source>
</reference>
<dbReference type="PANTHER" id="PTHR38340">
    <property type="entry name" value="S-LAYER PROTEIN"/>
    <property type="match status" value="1"/>
</dbReference>
<dbReference type="Proteomes" id="UP000824225">
    <property type="component" value="Unassembled WGS sequence"/>
</dbReference>
<sequence length="462" mass="47723">MSAYTSNGTSVTLEARRRTFSMGKFARADGLIPGGASVRSQPNLTITFTSADGLSQTFKVTDNMRFLEDENGRVRMDDSGALPQADSQGRAATAIVVNLSDGGNLRGGDGDDVLFNLGQNAVLDGGKGDDTLLSMGDGARLLGGDGNDTLKIVRDIIRKENTAHGINMKATEANLQKAALEGFEKGQSVFMDGGDGDDVLLSEVKLHDSTILGGDGDDTLTFGTLVGSSLDAGAGDDMIRTDKLSASILRGGDGDDSIAVHTAANGSVVDGGKGDDRLSVQHVRGSGLVHGGDGEDAINVGTLKEYSMVDGGRGDDTIDVTYADHSAIQGGDGNDTVFLGSGYSAVISGGRGDDTITVGAGNGNLISGDDGDDLITAGGSLNLVDGGAGVNSIFTSGTSRVTDNEQVIKNDIAAADLAGMAARLTDTLEHVDLAADRRRYYLALLRYTAQQTEGERPRVFDE</sequence>
<comment type="subcellular location">
    <subcellularLocation>
        <location evidence="1">Secreted</location>
    </subcellularLocation>
</comment>
<gene>
    <name evidence="3" type="ORF">H9962_04645</name>
</gene>
<accession>A0A9D2HDH4</accession>
<evidence type="ECO:0000256" key="1">
    <source>
        <dbReference type="ARBA" id="ARBA00004613"/>
    </source>
</evidence>
<dbReference type="InterPro" id="IPR011049">
    <property type="entry name" value="Serralysin-like_metalloprot_C"/>
</dbReference>
<name>A0A9D2HDH4_9BACT</name>
<dbReference type="PRINTS" id="PR00313">
    <property type="entry name" value="CABNDNGRPT"/>
</dbReference>
<dbReference type="InterPro" id="IPR050557">
    <property type="entry name" value="RTX_toxin/Mannuronan_C5-epim"/>
</dbReference>
<evidence type="ECO:0000313" key="4">
    <source>
        <dbReference type="Proteomes" id="UP000824225"/>
    </source>
</evidence>
<dbReference type="EMBL" id="DXAN01000014">
    <property type="protein sequence ID" value="HJA08464.1"/>
    <property type="molecule type" value="Genomic_DNA"/>
</dbReference>
<comment type="caution">
    <text evidence="3">The sequence shown here is derived from an EMBL/GenBank/DDBJ whole genome shotgun (WGS) entry which is preliminary data.</text>
</comment>
<keyword evidence="2" id="KW-0964">Secreted</keyword>
<dbReference type="GO" id="GO:0005576">
    <property type="term" value="C:extracellular region"/>
    <property type="evidence" value="ECO:0007669"/>
    <property type="project" value="UniProtKB-SubCell"/>
</dbReference>
<dbReference type="SUPFAM" id="SSF51120">
    <property type="entry name" value="beta-Roll"/>
    <property type="match status" value="3"/>
</dbReference>
<evidence type="ECO:0000313" key="3">
    <source>
        <dbReference type="EMBL" id="HJA08464.1"/>
    </source>
</evidence>
<organism evidence="3 4">
    <name type="scientific">Candidatus Mailhella merdigallinarum</name>
    <dbReference type="NCBI Taxonomy" id="2838658"/>
    <lineage>
        <taxon>Bacteria</taxon>
        <taxon>Pseudomonadati</taxon>
        <taxon>Thermodesulfobacteriota</taxon>
        <taxon>Desulfovibrionia</taxon>
        <taxon>Desulfovibrionales</taxon>
        <taxon>Desulfovibrionaceae</taxon>
        <taxon>Mailhella</taxon>
    </lineage>
</organism>
<dbReference type="PANTHER" id="PTHR38340:SF1">
    <property type="entry name" value="S-LAYER PROTEIN"/>
    <property type="match status" value="1"/>
</dbReference>